<sequence length="80" mass="9054">MEPYPYHYSCRPKADESAASGGAINPTMQFVLAKLQKMEMCLGDRIDGCCSSLECRIDEMEQKAKSHFITLEMAQVEFDQ</sequence>
<protein>
    <submittedName>
        <fullName evidence="2">Uncharacterized protein</fullName>
    </submittedName>
</protein>
<dbReference type="AlphaFoldDB" id="A0AAV5DBI6"/>
<evidence type="ECO:0000313" key="3">
    <source>
        <dbReference type="Proteomes" id="UP001054889"/>
    </source>
</evidence>
<gene>
    <name evidence="2" type="primary">ga25506</name>
    <name evidence="1" type="synonym">ga25445</name>
    <name evidence="1" type="ORF">PR202_ga25445</name>
    <name evidence="2" type="ORF">PR202_ga25506</name>
</gene>
<proteinExistence type="predicted"/>
<dbReference type="EMBL" id="BQKI01000014">
    <property type="protein sequence ID" value="GJN07603.1"/>
    <property type="molecule type" value="Genomic_DNA"/>
</dbReference>
<reference evidence="2" key="2">
    <citation type="submission" date="2021-12" db="EMBL/GenBank/DDBJ databases">
        <title>Resequencing data analysis of finger millet.</title>
        <authorList>
            <person name="Hatakeyama M."/>
            <person name="Aluri S."/>
            <person name="Balachadran M.T."/>
            <person name="Sivarajan S.R."/>
            <person name="Poveda L."/>
            <person name="Shimizu-Inatsugi R."/>
            <person name="Schlapbach R."/>
            <person name="Sreeman S.M."/>
            <person name="Shimizu K.K."/>
        </authorList>
    </citation>
    <scope>NUCLEOTIDE SEQUENCE</scope>
</reference>
<organism evidence="2 3">
    <name type="scientific">Eleusine coracana subsp. coracana</name>
    <dbReference type="NCBI Taxonomy" id="191504"/>
    <lineage>
        <taxon>Eukaryota</taxon>
        <taxon>Viridiplantae</taxon>
        <taxon>Streptophyta</taxon>
        <taxon>Embryophyta</taxon>
        <taxon>Tracheophyta</taxon>
        <taxon>Spermatophyta</taxon>
        <taxon>Magnoliopsida</taxon>
        <taxon>Liliopsida</taxon>
        <taxon>Poales</taxon>
        <taxon>Poaceae</taxon>
        <taxon>PACMAD clade</taxon>
        <taxon>Chloridoideae</taxon>
        <taxon>Cynodonteae</taxon>
        <taxon>Eleusininae</taxon>
        <taxon>Eleusine</taxon>
    </lineage>
</organism>
<accession>A0AAV5DBI6</accession>
<evidence type="ECO:0000313" key="2">
    <source>
        <dbReference type="EMBL" id="GJN07661.1"/>
    </source>
</evidence>
<comment type="caution">
    <text evidence="2">The sequence shown here is derived from an EMBL/GenBank/DDBJ whole genome shotgun (WGS) entry which is preliminary data.</text>
</comment>
<dbReference type="Proteomes" id="UP001054889">
    <property type="component" value="Unassembled WGS sequence"/>
</dbReference>
<reference evidence="2" key="1">
    <citation type="journal article" date="2018" name="DNA Res.">
        <title>Multiple hybrid de novo genome assembly of finger millet, an orphan allotetraploid crop.</title>
        <authorList>
            <person name="Hatakeyama M."/>
            <person name="Aluri S."/>
            <person name="Balachadran M.T."/>
            <person name="Sivarajan S.R."/>
            <person name="Patrignani A."/>
            <person name="Gruter S."/>
            <person name="Poveda L."/>
            <person name="Shimizu-Inatsugi R."/>
            <person name="Baeten J."/>
            <person name="Francoijs K.J."/>
            <person name="Nataraja K.N."/>
            <person name="Reddy Y.A.N."/>
            <person name="Phadnis S."/>
            <person name="Ravikumar R.L."/>
            <person name="Schlapbach R."/>
            <person name="Sreeman S.M."/>
            <person name="Shimizu K.K."/>
        </authorList>
    </citation>
    <scope>NUCLEOTIDE SEQUENCE</scope>
</reference>
<keyword evidence="3" id="KW-1185">Reference proteome</keyword>
<evidence type="ECO:0000313" key="1">
    <source>
        <dbReference type="EMBL" id="GJN07603.1"/>
    </source>
</evidence>
<name>A0AAV5DBI6_ELECO</name>
<dbReference type="EMBL" id="BQKI01000014">
    <property type="protein sequence ID" value="GJN07661.1"/>
    <property type="molecule type" value="Genomic_DNA"/>
</dbReference>